<evidence type="ECO:0008006" key="3">
    <source>
        <dbReference type="Google" id="ProtNLM"/>
    </source>
</evidence>
<name>W9V9K7_9GAMM</name>
<dbReference type="InterPro" id="IPR012657">
    <property type="entry name" value="23S_rRNA-intervening_sequence"/>
</dbReference>
<dbReference type="NCBIfam" id="TIGR02436">
    <property type="entry name" value="four helix bundle protein"/>
    <property type="match status" value="1"/>
</dbReference>
<dbReference type="STRING" id="1249627.D779_3616"/>
<protein>
    <recommendedName>
        <fullName evidence="3">Four helix bundle protein</fullName>
    </recommendedName>
</protein>
<dbReference type="CDD" id="cd16377">
    <property type="entry name" value="23S_rRNA_IVP_like"/>
    <property type="match status" value="1"/>
</dbReference>
<dbReference type="Proteomes" id="UP000019460">
    <property type="component" value="Unassembled WGS sequence"/>
</dbReference>
<reference evidence="1 2" key="1">
    <citation type="submission" date="2012-11" db="EMBL/GenBank/DDBJ databases">
        <title>Genome assembly of Thiorhodococcus sp. AK35.</title>
        <authorList>
            <person name="Nupur N."/>
            <person name="Khatri I."/>
            <person name="Subramanian S."/>
            <person name="Pinnaka A."/>
        </authorList>
    </citation>
    <scope>NUCLEOTIDE SEQUENCE [LARGE SCALE GENOMIC DNA]</scope>
    <source>
        <strain evidence="1 2">AK35</strain>
    </source>
</reference>
<evidence type="ECO:0000313" key="2">
    <source>
        <dbReference type="Proteomes" id="UP000019460"/>
    </source>
</evidence>
<dbReference type="PANTHER" id="PTHR38471:SF2">
    <property type="entry name" value="FOUR HELIX BUNDLE PROTEIN"/>
    <property type="match status" value="1"/>
</dbReference>
<keyword evidence="2" id="KW-1185">Reference proteome</keyword>
<accession>W9V9K7</accession>
<proteinExistence type="predicted"/>
<organism evidence="1 2">
    <name type="scientific">Imhoffiella purpurea</name>
    <dbReference type="NCBI Taxonomy" id="1249627"/>
    <lineage>
        <taxon>Bacteria</taxon>
        <taxon>Pseudomonadati</taxon>
        <taxon>Pseudomonadota</taxon>
        <taxon>Gammaproteobacteria</taxon>
        <taxon>Chromatiales</taxon>
        <taxon>Chromatiaceae</taxon>
        <taxon>Imhoffiella</taxon>
    </lineage>
</organism>
<dbReference type="AlphaFoldDB" id="W9V9K7"/>
<dbReference type="InterPro" id="IPR036583">
    <property type="entry name" value="23S_rRNA_IVS_sf"/>
</dbReference>
<dbReference type="Pfam" id="PF05635">
    <property type="entry name" value="23S_rRNA_IVP"/>
    <property type="match status" value="1"/>
</dbReference>
<dbReference type="EMBL" id="AONC01000065">
    <property type="protein sequence ID" value="EXJ13566.1"/>
    <property type="molecule type" value="Genomic_DNA"/>
</dbReference>
<evidence type="ECO:0000313" key="1">
    <source>
        <dbReference type="EMBL" id="EXJ13566.1"/>
    </source>
</evidence>
<dbReference type="PANTHER" id="PTHR38471">
    <property type="entry name" value="FOUR HELIX BUNDLE PROTEIN"/>
    <property type="match status" value="1"/>
</dbReference>
<dbReference type="SUPFAM" id="SSF158446">
    <property type="entry name" value="IVS-encoded protein-like"/>
    <property type="match status" value="1"/>
</dbReference>
<dbReference type="Gene3D" id="1.20.1440.60">
    <property type="entry name" value="23S rRNA-intervening sequence"/>
    <property type="match status" value="1"/>
</dbReference>
<gene>
    <name evidence="1" type="ORF">D779_3616</name>
</gene>
<comment type="caution">
    <text evidence="1">The sequence shown here is derived from an EMBL/GenBank/DDBJ whole genome shotgun (WGS) entry which is preliminary data.</text>
</comment>
<sequence length="105" mass="11515">MLALEIYKATRGFPDAERFGLSAQMRRCAVSVPSNIAEGCGRGTDADFARFVRIAAGSANELEYQCLLSRDLSYLSEDQADALMLQCSEVRRMLSGLLSKLCRSA</sequence>
<dbReference type="eggNOG" id="ENOG5032YWC">
    <property type="taxonomic scope" value="Bacteria"/>
</dbReference>